<comment type="caution">
    <text evidence="3">The sequence shown here is derived from an EMBL/GenBank/DDBJ whole genome shotgun (WGS) entry which is preliminary data.</text>
</comment>
<dbReference type="Proteomes" id="UP001501710">
    <property type="component" value="Unassembled WGS sequence"/>
</dbReference>
<dbReference type="Gene3D" id="3.30.1360.200">
    <property type="match status" value="1"/>
</dbReference>
<keyword evidence="4" id="KW-1185">Reference proteome</keyword>
<keyword evidence="2" id="KW-0812">Transmembrane</keyword>
<reference evidence="4" key="1">
    <citation type="journal article" date="2019" name="Int. J. Syst. Evol. Microbiol.">
        <title>The Global Catalogue of Microorganisms (GCM) 10K type strain sequencing project: providing services to taxonomists for standard genome sequencing and annotation.</title>
        <authorList>
            <consortium name="The Broad Institute Genomics Platform"/>
            <consortium name="The Broad Institute Genome Sequencing Center for Infectious Disease"/>
            <person name="Wu L."/>
            <person name="Ma J."/>
        </authorList>
    </citation>
    <scope>NUCLEOTIDE SEQUENCE [LARGE SCALE GENOMIC DNA]</scope>
    <source>
        <strain evidence="4">JCM 17440</strain>
    </source>
</reference>
<keyword evidence="2" id="KW-0472">Membrane</keyword>
<feature type="region of interest" description="Disordered" evidence="1">
    <location>
        <begin position="1"/>
        <end position="21"/>
    </location>
</feature>
<evidence type="ECO:0000313" key="3">
    <source>
        <dbReference type="EMBL" id="GAA4230924.1"/>
    </source>
</evidence>
<sequence length="211" mass="21325">MSQPPGSPYAPPPTAVPPPPPGRNGKPLAIAVAAAVAVIALIVAVAVVALLVLPDDDSSEPLSSGPVDLRQPLTFTLVAQQSAPPCTGGALPDPAKSACYVFGTDALTVRRLERVEAMRPDPARGRTAWGVALTLTSTDATGFATLTGKAAEASRGGLPAKTMGMLVGGALVSEPAQVAEAISGGQVEINGPPTTFTQSYVEGIVRRLIGE</sequence>
<feature type="transmembrane region" description="Helical" evidence="2">
    <location>
        <begin position="28"/>
        <end position="53"/>
    </location>
</feature>
<evidence type="ECO:0000256" key="1">
    <source>
        <dbReference type="SAM" id="MobiDB-lite"/>
    </source>
</evidence>
<evidence type="ECO:0000313" key="4">
    <source>
        <dbReference type="Proteomes" id="UP001501710"/>
    </source>
</evidence>
<organism evidence="3 4">
    <name type="scientific">Actinomadura meridiana</name>
    <dbReference type="NCBI Taxonomy" id="559626"/>
    <lineage>
        <taxon>Bacteria</taxon>
        <taxon>Bacillati</taxon>
        <taxon>Actinomycetota</taxon>
        <taxon>Actinomycetes</taxon>
        <taxon>Streptosporangiales</taxon>
        <taxon>Thermomonosporaceae</taxon>
        <taxon>Actinomadura</taxon>
    </lineage>
</organism>
<name>A0ABP8BZG1_9ACTN</name>
<dbReference type="RefSeq" id="WP_344895267.1">
    <property type="nucleotide sequence ID" value="NZ_BAABAS010000005.1"/>
</dbReference>
<protein>
    <submittedName>
        <fullName evidence="3">Uncharacterized protein</fullName>
    </submittedName>
</protein>
<dbReference type="EMBL" id="BAABAS010000005">
    <property type="protein sequence ID" value="GAA4230924.1"/>
    <property type="molecule type" value="Genomic_DNA"/>
</dbReference>
<proteinExistence type="predicted"/>
<evidence type="ECO:0000256" key="2">
    <source>
        <dbReference type="SAM" id="Phobius"/>
    </source>
</evidence>
<keyword evidence="2" id="KW-1133">Transmembrane helix</keyword>
<accession>A0ABP8BZG1</accession>
<gene>
    <name evidence="3" type="ORF">GCM10022254_26910</name>
</gene>